<keyword evidence="1 5" id="KW-0378">Hydrolase</keyword>
<dbReference type="InterPro" id="IPR013656">
    <property type="entry name" value="PAS_4"/>
</dbReference>
<sequence length="409" mass="44523">MTDARIDYAAMFRALPGMVALLTPQLVYADANDEFLHMTGRTREQLVGRYLFDVFPDNPNDATATGMRNLEASLQRVLSTGERDAMALQRYDVEYSDRPGEWEERYWSPVNAPVYGPDGKVVLLVHRVEEVTELIRARGGPSGNRARVLEAELYTRARELQDVNERLRQAHAREREVALALQKAMLPAPQQLGHHRTAVRYRPAVGALNVCGDWYDLVDLVGGNRIGVAVGDVVGHGLEAAGVMGQLRSALTAASRVAEGPAQALNVLGRYAHVVDGAESATAVTTFIDFDHHTITYSSAGHPPPALVHADGRVEFLDQATDPPLDARPDPVPRPQATTTFADGATVVLYTDGLIERRGEDIDTGLDRLAAALLRHRDADPETLADAVLLELLPPGGATDDTALIIVRL</sequence>
<evidence type="ECO:0000259" key="4">
    <source>
        <dbReference type="SMART" id="SM00331"/>
    </source>
</evidence>
<evidence type="ECO:0000256" key="1">
    <source>
        <dbReference type="ARBA" id="ARBA00022801"/>
    </source>
</evidence>
<dbReference type="InterPro" id="IPR052016">
    <property type="entry name" value="Bact_Sigma-Reg"/>
</dbReference>
<dbReference type="SMART" id="SM00091">
    <property type="entry name" value="PAS"/>
    <property type="match status" value="1"/>
</dbReference>
<feature type="coiled-coil region" evidence="2">
    <location>
        <begin position="150"/>
        <end position="177"/>
    </location>
</feature>
<dbReference type="SUPFAM" id="SSF55785">
    <property type="entry name" value="PYP-like sensor domain (PAS domain)"/>
    <property type="match status" value="1"/>
</dbReference>
<dbReference type="SUPFAM" id="SSF81606">
    <property type="entry name" value="PP2C-like"/>
    <property type="match status" value="1"/>
</dbReference>
<dbReference type="Pfam" id="PF08448">
    <property type="entry name" value="PAS_4"/>
    <property type="match status" value="1"/>
</dbReference>
<dbReference type="InterPro" id="IPR035965">
    <property type="entry name" value="PAS-like_dom_sf"/>
</dbReference>
<evidence type="ECO:0000313" key="5">
    <source>
        <dbReference type="EMBL" id="XDQ60489.1"/>
    </source>
</evidence>
<dbReference type="PANTHER" id="PTHR43156">
    <property type="entry name" value="STAGE II SPORULATION PROTEIN E-RELATED"/>
    <property type="match status" value="1"/>
</dbReference>
<reference evidence="5" key="1">
    <citation type="submission" date="2024-07" db="EMBL/GenBank/DDBJ databases">
        <authorList>
            <person name="Yu S.T."/>
        </authorList>
    </citation>
    <scope>NUCLEOTIDE SEQUENCE</scope>
    <source>
        <strain evidence="5">R35</strain>
    </source>
</reference>
<evidence type="ECO:0000256" key="2">
    <source>
        <dbReference type="SAM" id="Coils"/>
    </source>
</evidence>
<name>A0AB39RYY2_9ACTN</name>
<dbReference type="InterPro" id="IPR036457">
    <property type="entry name" value="PPM-type-like_dom_sf"/>
</dbReference>
<feature type="domain" description="PPM-type phosphatase" evidence="4">
    <location>
        <begin position="195"/>
        <end position="409"/>
    </location>
</feature>
<dbReference type="InterPro" id="IPR001932">
    <property type="entry name" value="PPM-type_phosphatase-like_dom"/>
</dbReference>
<dbReference type="PANTHER" id="PTHR43156:SF2">
    <property type="entry name" value="STAGE II SPORULATION PROTEIN E"/>
    <property type="match status" value="1"/>
</dbReference>
<organism evidence="5">
    <name type="scientific">Streptomyces sp. R35</name>
    <dbReference type="NCBI Taxonomy" id="3238630"/>
    <lineage>
        <taxon>Bacteria</taxon>
        <taxon>Bacillati</taxon>
        <taxon>Actinomycetota</taxon>
        <taxon>Actinomycetes</taxon>
        <taxon>Kitasatosporales</taxon>
        <taxon>Streptomycetaceae</taxon>
        <taxon>Streptomyces</taxon>
    </lineage>
</organism>
<dbReference type="EMBL" id="CP163440">
    <property type="protein sequence ID" value="XDQ60489.1"/>
    <property type="molecule type" value="Genomic_DNA"/>
</dbReference>
<dbReference type="RefSeq" id="WP_369255843.1">
    <property type="nucleotide sequence ID" value="NZ_CP163440.1"/>
</dbReference>
<gene>
    <name evidence="5" type="ORF">AB5J50_06770</name>
</gene>
<dbReference type="Pfam" id="PF07228">
    <property type="entry name" value="SpoIIE"/>
    <property type="match status" value="1"/>
</dbReference>
<dbReference type="GO" id="GO:0004722">
    <property type="term" value="F:protein serine/threonine phosphatase activity"/>
    <property type="evidence" value="ECO:0007669"/>
    <property type="project" value="UniProtKB-EC"/>
</dbReference>
<keyword evidence="2" id="KW-0175">Coiled coil</keyword>
<dbReference type="SMART" id="SM00331">
    <property type="entry name" value="PP2C_SIG"/>
    <property type="match status" value="1"/>
</dbReference>
<dbReference type="InterPro" id="IPR000014">
    <property type="entry name" value="PAS"/>
</dbReference>
<dbReference type="EC" id="3.1.3.16" evidence="5"/>
<dbReference type="Gene3D" id="3.30.450.20">
    <property type="entry name" value="PAS domain"/>
    <property type="match status" value="1"/>
</dbReference>
<accession>A0AB39RYY2</accession>
<dbReference type="AlphaFoldDB" id="A0AB39RYY2"/>
<evidence type="ECO:0000259" key="3">
    <source>
        <dbReference type="SMART" id="SM00091"/>
    </source>
</evidence>
<feature type="domain" description="PAS" evidence="3">
    <location>
        <begin position="6"/>
        <end position="72"/>
    </location>
</feature>
<dbReference type="CDD" id="cd00130">
    <property type="entry name" value="PAS"/>
    <property type="match status" value="1"/>
</dbReference>
<proteinExistence type="predicted"/>
<dbReference type="Gene3D" id="3.60.40.10">
    <property type="entry name" value="PPM-type phosphatase domain"/>
    <property type="match status" value="1"/>
</dbReference>
<protein>
    <submittedName>
        <fullName evidence="5">PP2C family protein-serine/threonine phosphatase</fullName>
        <ecNumber evidence="5">3.1.3.16</ecNumber>
    </submittedName>
</protein>